<comment type="caution">
    <text evidence="2">The sequence shown here is derived from an EMBL/GenBank/DDBJ whole genome shotgun (WGS) entry which is preliminary data.</text>
</comment>
<protein>
    <submittedName>
        <fullName evidence="2">Uncharacterized protein</fullName>
    </submittedName>
</protein>
<reference evidence="2" key="2">
    <citation type="submission" date="2021-09" db="EMBL/GenBank/DDBJ databases">
        <authorList>
            <person name="Jia N."/>
            <person name="Wang J."/>
            <person name="Shi W."/>
            <person name="Du L."/>
            <person name="Sun Y."/>
            <person name="Zhan W."/>
            <person name="Jiang J."/>
            <person name="Wang Q."/>
            <person name="Zhang B."/>
            <person name="Ji P."/>
            <person name="Sakyi L.B."/>
            <person name="Cui X."/>
            <person name="Yuan T."/>
            <person name="Jiang B."/>
            <person name="Yang W."/>
            <person name="Lam T.T.-Y."/>
            <person name="Chang Q."/>
            <person name="Ding S."/>
            <person name="Wang X."/>
            <person name="Zhu J."/>
            <person name="Ruan X."/>
            <person name="Zhao L."/>
            <person name="Wei J."/>
            <person name="Que T."/>
            <person name="Du C."/>
            <person name="Cheng J."/>
            <person name="Dai P."/>
            <person name="Han X."/>
            <person name="Huang E."/>
            <person name="Gao Y."/>
            <person name="Liu J."/>
            <person name="Shao H."/>
            <person name="Ye R."/>
            <person name="Li L."/>
            <person name="Wei W."/>
            <person name="Wang X."/>
            <person name="Wang C."/>
            <person name="Huo Q."/>
            <person name="Li W."/>
            <person name="Guo W."/>
            <person name="Chen H."/>
            <person name="Chen S."/>
            <person name="Zhou L."/>
            <person name="Zhou L."/>
            <person name="Ni X."/>
            <person name="Tian J."/>
            <person name="Zhou Y."/>
            <person name="Sheng Y."/>
            <person name="Liu T."/>
            <person name="Pan Y."/>
            <person name="Xia L."/>
            <person name="Li J."/>
            <person name="Zhao F."/>
            <person name="Cao W."/>
        </authorList>
    </citation>
    <scope>NUCLEOTIDE SEQUENCE</scope>
    <source>
        <strain evidence="2">Rsan-2018</strain>
        <tissue evidence="2">Larvae</tissue>
    </source>
</reference>
<dbReference type="Proteomes" id="UP000821837">
    <property type="component" value="Chromosome 8"/>
</dbReference>
<feature type="region of interest" description="Disordered" evidence="1">
    <location>
        <begin position="99"/>
        <end position="120"/>
    </location>
</feature>
<evidence type="ECO:0000256" key="1">
    <source>
        <dbReference type="SAM" id="MobiDB-lite"/>
    </source>
</evidence>
<accession>A0A9D4PFL3</accession>
<reference evidence="2" key="1">
    <citation type="journal article" date="2020" name="Cell">
        <title>Large-Scale Comparative Analyses of Tick Genomes Elucidate Their Genetic Diversity and Vector Capacities.</title>
        <authorList>
            <consortium name="Tick Genome and Microbiome Consortium (TIGMIC)"/>
            <person name="Jia N."/>
            <person name="Wang J."/>
            <person name="Shi W."/>
            <person name="Du L."/>
            <person name="Sun Y."/>
            <person name="Zhan W."/>
            <person name="Jiang J.F."/>
            <person name="Wang Q."/>
            <person name="Zhang B."/>
            <person name="Ji P."/>
            <person name="Bell-Sakyi L."/>
            <person name="Cui X.M."/>
            <person name="Yuan T.T."/>
            <person name="Jiang B.G."/>
            <person name="Yang W.F."/>
            <person name="Lam T.T."/>
            <person name="Chang Q.C."/>
            <person name="Ding S.J."/>
            <person name="Wang X.J."/>
            <person name="Zhu J.G."/>
            <person name="Ruan X.D."/>
            <person name="Zhao L."/>
            <person name="Wei J.T."/>
            <person name="Ye R.Z."/>
            <person name="Que T.C."/>
            <person name="Du C.H."/>
            <person name="Zhou Y.H."/>
            <person name="Cheng J.X."/>
            <person name="Dai P.F."/>
            <person name="Guo W.B."/>
            <person name="Han X.H."/>
            <person name="Huang E.J."/>
            <person name="Li L.F."/>
            <person name="Wei W."/>
            <person name="Gao Y.C."/>
            <person name="Liu J.Z."/>
            <person name="Shao H.Z."/>
            <person name="Wang X."/>
            <person name="Wang C.C."/>
            <person name="Yang T.C."/>
            <person name="Huo Q.B."/>
            <person name="Li W."/>
            <person name="Chen H.Y."/>
            <person name="Chen S.E."/>
            <person name="Zhou L.G."/>
            <person name="Ni X.B."/>
            <person name="Tian J.H."/>
            <person name="Sheng Y."/>
            <person name="Liu T."/>
            <person name="Pan Y.S."/>
            <person name="Xia L.Y."/>
            <person name="Li J."/>
            <person name="Zhao F."/>
            <person name="Cao W.C."/>
        </authorList>
    </citation>
    <scope>NUCLEOTIDE SEQUENCE</scope>
    <source>
        <strain evidence="2">Rsan-2018</strain>
    </source>
</reference>
<name>A0A9D4PFL3_RHISA</name>
<proteinExistence type="predicted"/>
<organism evidence="2 3">
    <name type="scientific">Rhipicephalus sanguineus</name>
    <name type="common">Brown dog tick</name>
    <name type="synonym">Ixodes sanguineus</name>
    <dbReference type="NCBI Taxonomy" id="34632"/>
    <lineage>
        <taxon>Eukaryota</taxon>
        <taxon>Metazoa</taxon>
        <taxon>Ecdysozoa</taxon>
        <taxon>Arthropoda</taxon>
        <taxon>Chelicerata</taxon>
        <taxon>Arachnida</taxon>
        <taxon>Acari</taxon>
        <taxon>Parasitiformes</taxon>
        <taxon>Ixodida</taxon>
        <taxon>Ixodoidea</taxon>
        <taxon>Ixodidae</taxon>
        <taxon>Rhipicephalinae</taxon>
        <taxon>Rhipicephalus</taxon>
        <taxon>Rhipicephalus</taxon>
    </lineage>
</organism>
<dbReference type="AlphaFoldDB" id="A0A9D4PFL3"/>
<dbReference type="VEuPathDB" id="VectorBase:RSAN_039098"/>
<dbReference type="EMBL" id="JABSTV010001254">
    <property type="protein sequence ID" value="KAH7939583.1"/>
    <property type="molecule type" value="Genomic_DNA"/>
</dbReference>
<keyword evidence="3" id="KW-1185">Reference proteome</keyword>
<gene>
    <name evidence="2" type="ORF">HPB52_014209</name>
</gene>
<feature type="compositionally biased region" description="Polar residues" evidence="1">
    <location>
        <begin position="99"/>
        <end position="114"/>
    </location>
</feature>
<evidence type="ECO:0000313" key="2">
    <source>
        <dbReference type="EMBL" id="KAH7939583.1"/>
    </source>
</evidence>
<evidence type="ECO:0000313" key="3">
    <source>
        <dbReference type="Proteomes" id="UP000821837"/>
    </source>
</evidence>
<sequence>MNRVRALKEKRAARRQMNTRLINEAKAVMESADSAKISSLIERLQGNNADLIKVNAELEELIPEDEFATEFEAVLTYQDAALEMLGQLKAREWQLRQNPCSTTTQSLPARPSQTPEDRTPRKAIKLPTLQLQTFDGQLSLAFHLGAV</sequence>